<evidence type="ECO:0000256" key="7">
    <source>
        <dbReference type="ARBA" id="ARBA00023136"/>
    </source>
</evidence>
<dbReference type="PANTHER" id="PTHR30269">
    <property type="entry name" value="TRANSMEMBRANE PROTEIN YFCA"/>
    <property type="match status" value="1"/>
</dbReference>
<dbReference type="InterPro" id="IPR052017">
    <property type="entry name" value="TSUP"/>
</dbReference>
<evidence type="ECO:0000313" key="9">
    <source>
        <dbReference type="EMBL" id="MBE3001116.1"/>
    </source>
</evidence>
<organism evidence="9 10">
    <name type="scientific">Nocardiopsis coralli</name>
    <dbReference type="NCBI Taxonomy" id="2772213"/>
    <lineage>
        <taxon>Bacteria</taxon>
        <taxon>Bacillati</taxon>
        <taxon>Actinomycetota</taxon>
        <taxon>Actinomycetes</taxon>
        <taxon>Streptosporangiales</taxon>
        <taxon>Nocardiopsidaceae</taxon>
        <taxon>Nocardiopsis</taxon>
    </lineage>
</organism>
<feature type="transmembrane region" description="Helical" evidence="8">
    <location>
        <begin position="95"/>
        <end position="113"/>
    </location>
</feature>
<comment type="caution">
    <text evidence="9">The sequence shown here is derived from an EMBL/GenBank/DDBJ whole genome shotgun (WGS) entry which is preliminary data.</text>
</comment>
<sequence>MLELAAVFAALTAASLVRITAGFGYSLVSVPLMALLIDPVTAVVIAAVTAVPLNLWVAVRDRAHAHRKLSPLLLVSAVAGVPFGLWVINVVDERTLLIVIAAVIVVSTVLIWFRARIPGGTPAVAGMSVLSGASFSATAIDGPLLVAGLQGSKYGDLSPRTQRATLSVTFSATSVATMIGFGLTGQLTAQVGMAVLVGVPAMVLGTVAGERVFRRMDAEWFRRAVLALMVVSSVSIMTRVVTA</sequence>
<dbReference type="Proteomes" id="UP000806528">
    <property type="component" value="Unassembled WGS sequence"/>
</dbReference>
<feature type="transmembrane region" description="Helical" evidence="8">
    <location>
        <begin position="220"/>
        <end position="241"/>
    </location>
</feature>
<name>A0ABR9PBA0_9ACTN</name>
<keyword evidence="3" id="KW-0813">Transport</keyword>
<keyword evidence="10" id="KW-1185">Reference proteome</keyword>
<evidence type="ECO:0000256" key="6">
    <source>
        <dbReference type="ARBA" id="ARBA00022989"/>
    </source>
</evidence>
<proteinExistence type="inferred from homology"/>
<dbReference type="InterPro" id="IPR002781">
    <property type="entry name" value="TM_pro_TauE-like"/>
</dbReference>
<comment type="similarity">
    <text evidence="2 8">Belongs to the 4-toluene sulfonate uptake permease (TSUP) (TC 2.A.102) family.</text>
</comment>
<evidence type="ECO:0000256" key="3">
    <source>
        <dbReference type="ARBA" id="ARBA00022448"/>
    </source>
</evidence>
<dbReference type="RefSeq" id="WP_193123718.1">
    <property type="nucleotide sequence ID" value="NZ_JADBGI010000021.1"/>
</dbReference>
<keyword evidence="7 8" id="KW-0472">Membrane</keyword>
<dbReference type="EMBL" id="JADBGI010000021">
    <property type="protein sequence ID" value="MBE3001116.1"/>
    <property type="molecule type" value="Genomic_DNA"/>
</dbReference>
<dbReference type="Pfam" id="PF01925">
    <property type="entry name" value="TauE"/>
    <property type="match status" value="1"/>
</dbReference>
<keyword evidence="6 8" id="KW-1133">Transmembrane helix</keyword>
<accession>A0ABR9PBA0</accession>
<reference evidence="9 10" key="1">
    <citation type="submission" date="2020-09" db="EMBL/GenBank/DDBJ databases">
        <title>Diversity and distribution of actinomycetes associated with coral in the coast of Hainan.</title>
        <authorList>
            <person name="Li F."/>
        </authorList>
    </citation>
    <scope>NUCLEOTIDE SEQUENCE [LARGE SCALE GENOMIC DNA]</scope>
    <source>
        <strain evidence="9 10">HNM0947</strain>
    </source>
</reference>
<feature type="transmembrane region" description="Helical" evidence="8">
    <location>
        <begin position="71"/>
        <end position="89"/>
    </location>
</feature>
<keyword evidence="5 8" id="KW-0812">Transmembrane</keyword>
<protein>
    <recommendedName>
        <fullName evidence="8">Probable membrane transporter protein</fullName>
    </recommendedName>
</protein>
<dbReference type="PANTHER" id="PTHR30269:SF37">
    <property type="entry name" value="MEMBRANE TRANSPORTER PROTEIN"/>
    <property type="match status" value="1"/>
</dbReference>
<evidence type="ECO:0000256" key="4">
    <source>
        <dbReference type="ARBA" id="ARBA00022475"/>
    </source>
</evidence>
<evidence type="ECO:0000313" key="10">
    <source>
        <dbReference type="Proteomes" id="UP000806528"/>
    </source>
</evidence>
<feature type="transmembrane region" description="Helical" evidence="8">
    <location>
        <begin position="164"/>
        <end position="183"/>
    </location>
</feature>
<gene>
    <name evidence="9" type="ORF">IDM40_20820</name>
</gene>
<keyword evidence="4 8" id="KW-1003">Cell membrane</keyword>
<evidence type="ECO:0000256" key="5">
    <source>
        <dbReference type="ARBA" id="ARBA00022692"/>
    </source>
</evidence>
<evidence type="ECO:0000256" key="1">
    <source>
        <dbReference type="ARBA" id="ARBA00004651"/>
    </source>
</evidence>
<feature type="transmembrane region" description="Helical" evidence="8">
    <location>
        <begin position="189"/>
        <end position="208"/>
    </location>
</feature>
<comment type="subcellular location">
    <subcellularLocation>
        <location evidence="1 8">Cell membrane</location>
        <topology evidence="1 8">Multi-pass membrane protein</topology>
    </subcellularLocation>
</comment>
<evidence type="ECO:0000256" key="8">
    <source>
        <dbReference type="RuleBase" id="RU363041"/>
    </source>
</evidence>
<feature type="transmembrane region" description="Helical" evidence="8">
    <location>
        <begin position="40"/>
        <end position="59"/>
    </location>
</feature>
<evidence type="ECO:0000256" key="2">
    <source>
        <dbReference type="ARBA" id="ARBA00009142"/>
    </source>
</evidence>